<name>D9QPM2_ACEAZ</name>
<dbReference type="InterPro" id="IPR003660">
    <property type="entry name" value="HAMP_dom"/>
</dbReference>
<dbReference type="OrthoDB" id="9814363at2"/>
<dbReference type="InterPro" id="IPR033479">
    <property type="entry name" value="dCache_1"/>
</dbReference>
<dbReference type="Gene3D" id="3.30.450.20">
    <property type="entry name" value="PAS domain"/>
    <property type="match status" value="2"/>
</dbReference>
<evidence type="ECO:0000256" key="8">
    <source>
        <dbReference type="ARBA" id="ARBA00029447"/>
    </source>
</evidence>
<reference evidence="14 15" key="1">
    <citation type="journal article" date="2010" name="Stand. Genomic Sci.">
        <title>Complete genome sequence of Acetohalobium arabaticum type strain (Z-7288).</title>
        <authorList>
            <person name="Sikorski J."/>
            <person name="Lapidus A."/>
            <person name="Chertkov O."/>
            <person name="Lucas S."/>
            <person name="Copeland A."/>
            <person name="Glavina Del Rio T."/>
            <person name="Nolan M."/>
            <person name="Tice H."/>
            <person name="Cheng J.F."/>
            <person name="Han C."/>
            <person name="Brambilla E."/>
            <person name="Pitluck S."/>
            <person name="Liolios K."/>
            <person name="Ivanova N."/>
            <person name="Mavromatis K."/>
            <person name="Mikhailova N."/>
            <person name="Pati A."/>
            <person name="Bruce D."/>
            <person name="Detter C."/>
            <person name="Tapia R."/>
            <person name="Goodwin L."/>
            <person name="Chen A."/>
            <person name="Palaniappan K."/>
            <person name="Land M."/>
            <person name="Hauser L."/>
            <person name="Chang Y.J."/>
            <person name="Jeffries C.D."/>
            <person name="Rohde M."/>
            <person name="Goker M."/>
            <person name="Spring S."/>
            <person name="Woyke T."/>
            <person name="Bristow J."/>
            <person name="Eisen J.A."/>
            <person name="Markowitz V."/>
            <person name="Hugenholtz P."/>
            <person name="Kyrpides N.C."/>
            <person name="Klenk H.P."/>
        </authorList>
    </citation>
    <scope>NUCLEOTIDE SEQUENCE [LARGE SCALE GENOMIC DNA]</scope>
    <source>
        <strain evidence="15">ATCC 49924 / DSM 5501 / Z-7288</strain>
    </source>
</reference>
<dbReference type="SMART" id="SM00283">
    <property type="entry name" value="MA"/>
    <property type="match status" value="1"/>
</dbReference>
<dbReference type="Pfam" id="PF02743">
    <property type="entry name" value="dCache_1"/>
    <property type="match status" value="1"/>
</dbReference>
<accession>D9QPM2</accession>
<dbReference type="KEGG" id="aar:Acear_0932"/>
<evidence type="ECO:0000256" key="3">
    <source>
        <dbReference type="ARBA" id="ARBA00022500"/>
    </source>
</evidence>
<dbReference type="Pfam" id="PF00672">
    <property type="entry name" value="HAMP"/>
    <property type="match status" value="1"/>
</dbReference>
<keyword evidence="7 9" id="KW-0807">Transducer</keyword>
<keyword evidence="10" id="KW-0175">Coiled coil</keyword>
<dbReference type="SMART" id="SM00304">
    <property type="entry name" value="HAMP"/>
    <property type="match status" value="1"/>
</dbReference>
<evidence type="ECO:0000256" key="7">
    <source>
        <dbReference type="ARBA" id="ARBA00023224"/>
    </source>
</evidence>
<feature type="coiled-coil region" evidence="10">
    <location>
        <begin position="605"/>
        <end position="646"/>
    </location>
</feature>
<comment type="subcellular location">
    <subcellularLocation>
        <location evidence="1">Cell membrane</location>
        <topology evidence="1">Multi-pass membrane protein</topology>
    </subcellularLocation>
</comment>
<feature type="transmembrane region" description="Helical" evidence="11">
    <location>
        <begin position="314"/>
        <end position="332"/>
    </location>
</feature>
<evidence type="ECO:0000256" key="4">
    <source>
        <dbReference type="ARBA" id="ARBA00022692"/>
    </source>
</evidence>
<protein>
    <submittedName>
        <fullName evidence="14">Methyl-accepting chemotaxis sensory transducer with Cache sensor</fullName>
    </submittedName>
</protein>
<dbReference type="Pfam" id="PF00015">
    <property type="entry name" value="MCPsignal"/>
    <property type="match status" value="1"/>
</dbReference>
<evidence type="ECO:0000256" key="1">
    <source>
        <dbReference type="ARBA" id="ARBA00004651"/>
    </source>
</evidence>
<dbReference type="GO" id="GO:0005886">
    <property type="term" value="C:plasma membrane"/>
    <property type="evidence" value="ECO:0007669"/>
    <property type="project" value="UniProtKB-SubCell"/>
</dbReference>
<keyword evidence="3" id="KW-0145">Chemotaxis</keyword>
<evidence type="ECO:0000256" key="11">
    <source>
        <dbReference type="SAM" id="Phobius"/>
    </source>
</evidence>
<dbReference type="SUPFAM" id="SSF58104">
    <property type="entry name" value="Methyl-accepting chemotaxis protein (MCP) signaling domain"/>
    <property type="match status" value="1"/>
</dbReference>
<feature type="domain" description="Methyl-accepting transducer" evidence="12">
    <location>
        <begin position="385"/>
        <end position="620"/>
    </location>
</feature>
<evidence type="ECO:0000256" key="10">
    <source>
        <dbReference type="SAM" id="Coils"/>
    </source>
</evidence>
<dbReference type="RefSeq" id="WP_013277909.1">
    <property type="nucleotide sequence ID" value="NC_014378.1"/>
</dbReference>
<feature type="coiled-coil region" evidence="10">
    <location>
        <begin position="462"/>
        <end position="489"/>
    </location>
</feature>
<dbReference type="PANTHER" id="PTHR32089">
    <property type="entry name" value="METHYL-ACCEPTING CHEMOTAXIS PROTEIN MCPB"/>
    <property type="match status" value="1"/>
</dbReference>
<proteinExistence type="inferred from homology"/>
<dbReference type="HOGENOM" id="CLU_000445_107_19_9"/>
<dbReference type="CDD" id="cd06225">
    <property type="entry name" value="HAMP"/>
    <property type="match status" value="1"/>
</dbReference>
<evidence type="ECO:0000256" key="2">
    <source>
        <dbReference type="ARBA" id="ARBA00022475"/>
    </source>
</evidence>
<feature type="transmembrane region" description="Helical" evidence="11">
    <location>
        <begin position="17"/>
        <end position="35"/>
    </location>
</feature>
<comment type="similarity">
    <text evidence="8">Belongs to the methyl-accepting chemotaxis (MCP) protein family.</text>
</comment>
<dbReference type="GO" id="GO:0006935">
    <property type="term" value="P:chemotaxis"/>
    <property type="evidence" value="ECO:0007669"/>
    <property type="project" value="UniProtKB-KW"/>
</dbReference>
<evidence type="ECO:0000256" key="5">
    <source>
        <dbReference type="ARBA" id="ARBA00022989"/>
    </source>
</evidence>
<dbReference type="Proteomes" id="UP000001661">
    <property type="component" value="Chromosome"/>
</dbReference>
<dbReference type="PANTHER" id="PTHR32089:SF114">
    <property type="entry name" value="METHYL-ACCEPTING CHEMOTAXIS PROTEIN MCPB"/>
    <property type="match status" value="1"/>
</dbReference>
<keyword evidence="5 11" id="KW-1133">Transmembrane helix</keyword>
<keyword evidence="2" id="KW-1003">Cell membrane</keyword>
<evidence type="ECO:0000259" key="12">
    <source>
        <dbReference type="PROSITE" id="PS50111"/>
    </source>
</evidence>
<dbReference type="PROSITE" id="PS50885">
    <property type="entry name" value="HAMP"/>
    <property type="match status" value="1"/>
</dbReference>
<feature type="coiled-coil region" evidence="10">
    <location>
        <begin position="528"/>
        <end position="580"/>
    </location>
</feature>
<dbReference type="Gene3D" id="1.10.287.950">
    <property type="entry name" value="Methyl-accepting chemotaxis protein"/>
    <property type="match status" value="1"/>
</dbReference>
<dbReference type="InterPro" id="IPR029151">
    <property type="entry name" value="Sensor-like_sf"/>
</dbReference>
<dbReference type="AlphaFoldDB" id="D9QPM2"/>
<keyword evidence="6 11" id="KW-0472">Membrane</keyword>
<dbReference type="eggNOG" id="COG0840">
    <property type="taxonomic scope" value="Bacteria"/>
</dbReference>
<evidence type="ECO:0000259" key="13">
    <source>
        <dbReference type="PROSITE" id="PS50885"/>
    </source>
</evidence>
<dbReference type="CDD" id="cd11386">
    <property type="entry name" value="MCP_signal"/>
    <property type="match status" value="1"/>
</dbReference>
<dbReference type="SUPFAM" id="SSF103190">
    <property type="entry name" value="Sensory domain-like"/>
    <property type="match status" value="1"/>
</dbReference>
<evidence type="ECO:0000313" key="15">
    <source>
        <dbReference type="Proteomes" id="UP000001661"/>
    </source>
</evidence>
<keyword evidence="4 11" id="KW-0812">Transmembrane</keyword>
<keyword evidence="15" id="KW-1185">Reference proteome</keyword>
<dbReference type="PROSITE" id="PS50111">
    <property type="entry name" value="CHEMOTAXIS_TRANSDUC_2"/>
    <property type="match status" value="1"/>
</dbReference>
<dbReference type="GO" id="GO:0007165">
    <property type="term" value="P:signal transduction"/>
    <property type="evidence" value="ECO:0007669"/>
    <property type="project" value="UniProtKB-KW"/>
</dbReference>
<organism evidence="14 15">
    <name type="scientific">Acetohalobium arabaticum (strain ATCC 49924 / DSM 5501 / Z-7288)</name>
    <dbReference type="NCBI Taxonomy" id="574087"/>
    <lineage>
        <taxon>Bacteria</taxon>
        <taxon>Bacillati</taxon>
        <taxon>Bacillota</taxon>
        <taxon>Clostridia</taxon>
        <taxon>Halanaerobiales</taxon>
        <taxon>Halobacteroidaceae</taxon>
        <taxon>Acetohalobium</taxon>
    </lineage>
</organism>
<gene>
    <name evidence="14" type="ordered locus">Acear_0932</name>
</gene>
<dbReference type="EMBL" id="CP002105">
    <property type="protein sequence ID" value="ADL12463.1"/>
    <property type="molecule type" value="Genomic_DNA"/>
</dbReference>
<evidence type="ECO:0000313" key="14">
    <source>
        <dbReference type="EMBL" id="ADL12463.1"/>
    </source>
</evidence>
<dbReference type="CDD" id="cd12912">
    <property type="entry name" value="PDC2_MCP_like"/>
    <property type="match status" value="1"/>
</dbReference>
<feature type="domain" description="HAMP" evidence="13">
    <location>
        <begin position="334"/>
        <end position="387"/>
    </location>
</feature>
<evidence type="ECO:0000256" key="9">
    <source>
        <dbReference type="PROSITE-ProRule" id="PRU00284"/>
    </source>
</evidence>
<feature type="coiled-coil region" evidence="10">
    <location>
        <begin position="372"/>
        <end position="399"/>
    </location>
</feature>
<sequence length="649" mass="71710">MKKIYDFFDDQTIQSKLIVLMLLIGLVPIITLGYFEVQETKATIKESFINSTTKEIKQVDNAINLYFETIKENCKMFAADSSVKKADKTITTYTDKVTSEELNLTPLENGGLEAEIYKEYLNFAKSHSNTAYVYMGTEYGSYIQWPATSLRKNYDPRERPFYEIAMKNKGEVVRTSPYASADGTGAIISTVTTIKDETGEVIGVQGLDVSLESLADLVKNMKIGKTGYVIMTTSDGTILAHPKKPELNFKNVRELGVDKLNNLSNIEQDNFKAVMNNKDYLMNVYTSSKTGWKFIAVVEESELAEALSGIYKQIIWITALAALVIIATAILFSKRFSQPIVDATNFAQEIARGNLNVESLQNKSNNEIGNLVQALDKMRDNLRNMIADLMDAIEDLSAYSQELSASAEEGNAVIETNNQNLNEMATSIQQISASSQEVTGLAQEANSQTQAGSKQIDKITSIKGINQVVSNAVENINELNANSEEIEKIVDIITNIAEQTNLLALNAAIEAARAGEDGRGFAVVAEEIRELAEETAEATKEIDGLIQDTQNKSEAGLEAVKEMKDKIEDRKETLQKTSEVFSQIEAAIEDTSTHIQQTAVSTQNLAENSEQVMDASQDMKNMSQEVTNSSQELANMAQKLQGLIEEFKV</sequence>
<dbReference type="InterPro" id="IPR004089">
    <property type="entry name" value="MCPsignal_dom"/>
</dbReference>
<dbReference type="STRING" id="574087.Acear_0932"/>
<evidence type="ECO:0000256" key="6">
    <source>
        <dbReference type="ARBA" id="ARBA00023136"/>
    </source>
</evidence>
<dbReference type="CDD" id="cd12913">
    <property type="entry name" value="PDC1_MCP_like"/>
    <property type="match status" value="1"/>
</dbReference>